<proteinExistence type="predicted"/>
<evidence type="ECO:0000313" key="1">
    <source>
        <dbReference type="EMBL" id="AWA31078.1"/>
    </source>
</evidence>
<organism evidence="1 2">
    <name type="scientific">Flavobacterium magnum</name>
    <dbReference type="NCBI Taxonomy" id="2162713"/>
    <lineage>
        <taxon>Bacteria</taxon>
        <taxon>Pseudomonadati</taxon>
        <taxon>Bacteroidota</taxon>
        <taxon>Flavobacteriia</taxon>
        <taxon>Flavobacteriales</taxon>
        <taxon>Flavobacteriaceae</taxon>
        <taxon>Flavobacterium</taxon>
    </lineage>
</organism>
<evidence type="ECO:0000313" key="2">
    <source>
        <dbReference type="Proteomes" id="UP000244193"/>
    </source>
</evidence>
<gene>
    <name evidence="1" type="ORF">HYN48_13830</name>
</gene>
<dbReference type="Proteomes" id="UP000244193">
    <property type="component" value="Chromosome"/>
</dbReference>
<dbReference type="KEGG" id="fmg:HYN48_13830"/>
<name>A0A2S0RIM5_9FLAO</name>
<dbReference type="OrthoDB" id="1255771at2"/>
<dbReference type="EMBL" id="CP028811">
    <property type="protein sequence ID" value="AWA31078.1"/>
    <property type="molecule type" value="Genomic_DNA"/>
</dbReference>
<accession>A0A2S0RIM5</accession>
<protein>
    <recommendedName>
        <fullName evidence="3">Lipocalin-like domain-containing protein</fullName>
    </recommendedName>
</protein>
<evidence type="ECO:0008006" key="3">
    <source>
        <dbReference type="Google" id="ProtNLM"/>
    </source>
</evidence>
<sequence length="131" mass="15361">MKITSLLISLLFLVFYSSYSEKEIILERTWVFKSYDSKSQTFSYYQRSKFSKSKPGIQFIKEGKLKVKQSTGNCGTIFPGEKIDYEIVDGTWEKLTDSIIVLKHPLWDKNYTEKFKIVELTKNKLVTRILP</sequence>
<dbReference type="RefSeq" id="WP_108372721.1">
    <property type="nucleotide sequence ID" value="NZ_CP028811.1"/>
</dbReference>
<reference evidence="1 2" key="1">
    <citation type="submission" date="2018-04" db="EMBL/GenBank/DDBJ databases">
        <title>Genome sequencing of Flavobacterium sp. HYN0048.</title>
        <authorList>
            <person name="Yi H."/>
            <person name="Baek C."/>
        </authorList>
    </citation>
    <scope>NUCLEOTIDE SEQUENCE [LARGE SCALE GENOMIC DNA]</scope>
    <source>
        <strain evidence="1 2">HYN0048</strain>
    </source>
</reference>
<keyword evidence="2" id="KW-1185">Reference proteome</keyword>
<dbReference type="AlphaFoldDB" id="A0A2S0RIM5"/>